<dbReference type="InterPro" id="IPR036108">
    <property type="entry name" value="4pyrrol_syn_uPrphyn_synt_sf"/>
</dbReference>
<dbReference type="Proteomes" id="UP001497045">
    <property type="component" value="Unassembled WGS sequence"/>
</dbReference>
<evidence type="ECO:0000313" key="3">
    <source>
        <dbReference type="Proteomes" id="UP001497045"/>
    </source>
</evidence>
<keyword evidence="3" id="KW-1185">Reference proteome</keyword>
<proteinExistence type="predicted"/>
<gene>
    <name evidence="2" type="ORF">AAEO60_09480</name>
</gene>
<dbReference type="Gene3D" id="3.40.50.10090">
    <property type="match status" value="2"/>
</dbReference>
<dbReference type="GO" id="GO:0004852">
    <property type="term" value="F:uroporphyrinogen-III synthase activity"/>
    <property type="evidence" value="ECO:0007669"/>
    <property type="project" value="UniProtKB-EC"/>
</dbReference>
<feature type="domain" description="Tetrapyrrole biosynthesis uroporphyrinogen III synthase" evidence="1">
    <location>
        <begin position="17"/>
        <end position="215"/>
    </location>
</feature>
<dbReference type="RefSeq" id="WP_341673411.1">
    <property type="nucleotide sequence ID" value="NZ_JBBYHV010000001.1"/>
</dbReference>
<accession>A0ABU9IFD2</accession>
<dbReference type="EMBL" id="JBBYHV010000001">
    <property type="protein sequence ID" value="MEL1250901.1"/>
    <property type="molecule type" value="Genomic_DNA"/>
</dbReference>
<name>A0ABU9IFD2_9SPHN</name>
<evidence type="ECO:0000259" key="1">
    <source>
        <dbReference type="Pfam" id="PF02602"/>
    </source>
</evidence>
<dbReference type="SUPFAM" id="SSF69618">
    <property type="entry name" value="HemD-like"/>
    <property type="match status" value="1"/>
</dbReference>
<comment type="caution">
    <text evidence="2">The sequence shown here is derived from an EMBL/GenBank/DDBJ whole genome shotgun (WGS) entry which is preliminary data.</text>
</comment>
<evidence type="ECO:0000313" key="2">
    <source>
        <dbReference type="EMBL" id="MEL1250901.1"/>
    </source>
</evidence>
<dbReference type="Pfam" id="PF02602">
    <property type="entry name" value="HEM4"/>
    <property type="match status" value="1"/>
</dbReference>
<reference evidence="2 3" key="1">
    <citation type="submission" date="2024-04" db="EMBL/GenBank/DDBJ databases">
        <title>Aurantiacibacter sp. DGU6 16S ribosomal RNA gene Genome sequencing and assembly.</title>
        <authorList>
            <person name="Park S."/>
        </authorList>
    </citation>
    <scope>NUCLEOTIDE SEQUENCE [LARGE SCALE GENOMIC DNA]</scope>
    <source>
        <strain evidence="2 3">DGU6</strain>
    </source>
</reference>
<keyword evidence="2" id="KW-0456">Lyase</keyword>
<dbReference type="EC" id="4.2.1.75" evidence="2"/>
<sequence>MIFVIRPEPGLQATLQSAREQGLAAVGLPLFEVMPLTWVVPDPADFDALLVGSANAFRLGGSGLARLRSLPVHAVGEVTANAARSAGFTVEQAGEGGLQAVLDKASAPTRFLRLAGVERVPLEAPEGSTITTCEVYGVRALPITGSAQVSLRAGDPLVLLHSAAAARHFASEAERLGLDRAAIRLACIGPRVAQAAGNGWAACESAPQPNDAALLALASDMCH</sequence>
<protein>
    <submittedName>
        <fullName evidence="2">Uroporphyrinogen-III synthase</fullName>
        <ecNumber evidence="2">4.2.1.75</ecNumber>
    </submittedName>
</protein>
<organism evidence="2 3">
    <name type="scientific">Aurantiacibacter gilvus</name>
    <dbReference type="NCBI Taxonomy" id="3139141"/>
    <lineage>
        <taxon>Bacteria</taxon>
        <taxon>Pseudomonadati</taxon>
        <taxon>Pseudomonadota</taxon>
        <taxon>Alphaproteobacteria</taxon>
        <taxon>Sphingomonadales</taxon>
        <taxon>Erythrobacteraceae</taxon>
        <taxon>Aurantiacibacter</taxon>
    </lineage>
</organism>
<dbReference type="InterPro" id="IPR003754">
    <property type="entry name" value="4pyrrol_synth_uPrphyn_synth"/>
</dbReference>
<dbReference type="CDD" id="cd06578">
    <property type="entry name" value="HemD"/>
    <property type="match status" value="1"/>
</dbReference>